<evidence type="ECO:0000256" key="6">
    <source>
        <dbReference type="ARBA" id="ARBA00023077"/>
    </source>
</evidence>
<evidence type="ECO:0000313" key="15">
    <source>
        <dbReference type="EMBL" id="NGZ90827.1"/>
    </source>
</evidence>
<dbReference type="PROSITE" id="PS52016">
    <property type="entry name" value="TONB_DEPENDENT_REC_3"/>
    <property type="match status" value="1"/>
</dbReference>
<dbReference type="InterPro" id="IPR037066">
    <property type="entry name" value="Plug_dom_sf"/>
</dbReference>
<feature type="signal peptide" evidence="12">
    <location>
        <begin position="1"/>
        <end position="18"/>
    </location>
</feature>
<dbReference type="InterPro" id="IPR012910">
    <property type="entry name" value="Plug_dom"/>
</dbReference>
<keyword evidence="6 11" id="KW-0798">TonB box</keyword>
<dbReference type="AlphaFoldDB" id="A0A967AEI1"/>
<dbReference type="Pfam" id="PF00593">
    <property type="entry name" value="TonB_dep_Rec_b-barrel"/>
    <property type="match status" value="1"/>
</dbReference>
<comment type="similarity">
    <text evidence="10 11">Belongs to the TonB-dependent receptor family.</text>
</comment>
<keyword evidence="8 15" id="KW-0675">Receptor</keyword>
<dbReference type="Proteomes" id="UP000643701">
    <property type="component" value="Unassembled WGS sequence"/>
</dbReference>
<evidence type="ECO:0000256" key="11">
    <source>
        <dbReference type="RuleBase" id="RU003357"/>
    </source>
</evidence>
<dbReference type="EMBL" id="JAANAS010000105">
    <property type="protein sequence ID" value="NGZ90827.1"/>
    <property type="molecule type" value="Genomic_DNA"/>
</dbReference>
<sequence>MKLSALLYFLFIVQFAFSQNASIKGVVKTEDNFDTDFEVRLIGANQKASVSGNQFSFTKLSSGEYSISLRAPGYEVFFEEFYLSKDEQKNMLVELLLISDQLDEIMIIDEQTGINSKTPYSFTSVSLEAIKDKSSPNGLMGTLRDIPGVYGAEFGQGIVKPFIRGLGFSRVVTVFQGNKLENQQWGGDHGLGVNDLGVKRVDVIKGPASVLYGSGALGGVLLVKDDETYLKSNTITGNFGTSFNSISNGYRTFGSVAKKFENDFYVAADLAYENHADYKDGEGRIIGNSRFNTNTIRFHAGLDQESFQNKFSFTYNDQSLGIIDDNEMEETLATSRNDRSMQLPFQEVVDYLFSYKQNSQHEKYETFLHLSHHINERKEIEEAFDEVDLGFRQQHTFYNGRISLTNTAIKHSFGIQGSFLNNKNMQGAQEFLVPDANFFETGAYYLGEYEVNNYFLQAALRYDYRSITGEANSQQLIDDGFILPGNPENRKLNTDFGGLTGSFGVSKTIKKHKIKANVSTGYRAPDLAELFSNGPHPGTTRFEIGNVNFEREQSYQADLNYEFKSRKFSAAASVFGSLINNYIFFSSADEVEPESGLNIWDYRQVDARLYGGEFNLQYRPFEDKEFKLNFSGAVVRGDNLDFNEPLTFIPPDNLNFGIDWMPFTTTTRIFGGVRLVAEQDRPGFNETLTEAYTLFNLGVSHHFELGKNQLQASLIGNNLLNETFVDHMSLLRANQVTSPGRNISLNLRYLF</sequence>
<comment type="subcellular location">
    <subcellularLocation>
        <location evidence="1 10">Cell outer membrane</location>
        <topology evidence="1 10">Multi-pass membrane protein</topology>
    </subcellularLocation>
</comment>
<dbReference type="SUPFAM" id="SSF56935">
    <property type="entry name" value="Porins"/>
    <property type="match status" value="1"/>
</dbReference>
<dbReference type="Gene3D" id="2.40.170.20">
    <property type="entry name" value="TonB-dependent receptor, beta-barrel domain"/>
    <property type="match status" value="1"/>
</dbReference>
<dbReference type="GO" id="GO:0009279">
    <property type="term" value="C:cell outer membrane"/>
    <property type="evidence" value="ECO:0007669"/>
    <property type="project" value="UniProtKB-SubCell"/>
</dbReference>
<reference evidence="15" key="1">
    <citation type="submission" date="2020-03" db="EMBL/GenBank/DDBJ databases">
        <title>Psychroflexus Maritimus sp. nov., isolate from marine sediment.</title>
        <authorList>
            <person name="Zhong Y.-L."/>
        </authorList>
    </citation>
    <scope>NUCLEOTIDE SEQUENCE</scope>
    <source>
        <strain evidence="15">C1</strain>
    </source>
</reference>
<organism evidence="15 16">
    <name type="scientific">Psychroflexus maritimus</name>
    <dbReference type="NCBI Taxonomy" id="2714865"/>
    <lineage>
        <taxon>Bacteria</taxon>
        <taxon>Pseudomonadati</taxon>
        <taxon>Bacteroidota</taxon>
        <taxon>Flavobacteriia</taxon>
        <taxon>Flavobacteriales</taxon>
        <taxon>Flavobacteriaceae</taxon>
        <taxon>Psychroflexus</taxon>
    </lineage>
</organism>
<evidence type="ECO:0000256" key="7">
    <source>
        <dbReference type="ARBA" id="ARBA00023136"/>
    </source>
</evidence>
<dbReference type="PROSITE" id="PS01156">
    <property type="entry name" value="TONB_DEPENDENT_REC_2"/>
    <property type="match status" value="1"/>
</dbReference>
<feature type="domain" description="TonB-dependent receptor plug" evidence="14">
    <location>
        <begin position="116"/>
        <end position="220"/>
    </location>
</feature>
<dbReference type="Gene3D" id="2.170.130.10">
    <property type="entry name" value="TonB-dependent receptor, plug domain"/>
    <property type="match status" value="1"/>
</dbReference>
<evidence type="ECO:0000256" key="2">
    <source>
        <dbReference type="ARBA" id="ARBA00022448"/>
    </source>
</evidence>
<dbReference type="RefSeq" id="WP_166401060.1">
    <property type="nucleotide sequence ID" value="NZ_JAANAS010000105.1"/>
</dbReference>
<evidence type="ECO:0000256" key="8">
    <source>
        <dbReference type="ARBA" id="ARBA00023170"/>
    </source>
</evidence>
<evidence type="ECO:0000256" key="4">
    <source>
        <dbReference type="ARBA" id="ARBA00022692"/>
    </source>
</evidence>
<accession>A0A967AEI1</accession>
<dbReference type="PANTHER" id="PTHR30069:SF29">
    <property type="entry name" value="HEMOGLOBIN AND HEMOGLOBIN-HAPTOGLOBIN-BINDING PROTEIN 1-RELATED"/>
    <property type="match status" value="1"/>
</dbReference>
<evidence type="ECO:0000256" key="10">
    <source>
        <dbReference type="PROSITE-ProRule" id="PRU01360"/>
    </source>
</evidence>
<dbReference type="InterPro" id="IPR036942">
    <property type="entry name" value="Beta-barrel_TonB_sf"/>
</dbReference>
<evidence type="ECO:0000313" key="16">
    <source>
        <dbReference type="Proteomes" id="UP000643701"/>
    </source>
</evidence>
<evidence type="ECO:0000256" key="12">
    <source>
        <dbReference type="SAM" id="SignalP"/>
    </source>
</evidence>
<feature type="chain" id="PRO_5037928746" evidence="12">
    <location>
        <begin position="19"/>
        <end position="751"/>
    </location>
</feature>
<keyword evidence="3 10" id="KW-1134">Transmembrane beta strand</keyword>
<keyword evidence="16" id="KW-1185">Reference proteome</keyword>
<dbReference type="InterPro" id="IPR010917">
    <property type="entry name" value="TonB_rcpt_CS"/>
</dbReference>
<evidence type="ECO:0000256" key="9">
    <source>
        <dbReference type="ARBA" id="ARBA00023237"/>
    </source>
</evidence>
<name>A0A967AEI1_9FLAO</name>
<dbReference type="PANTHER" id="PTHR30069">
    <property type="entry name" value="TONB-DEPENDENT OUTER MEMBRANE RECEPTOR"/>
    <property type="match status" value="1"/>
</dbReference>
<gene>
    <name evidence="15" type="ORF">G7034_11265</name>
</gene>
<dbReference type="GO" id="GO:0044718">
    <property type="term" value="P:siderophore transmembrane transport"/>
    <property type="evidence" value="ECO:0007669"/>
    <property type="project" value="TreeGrafter"/>
</dbReference>
<feature type="domain" description="TonB-dependent receptor-like beta-barrel" evidence="13">
    <location>
        <begin position="258"/>
        <end position="719"/>
    </location>
</feature>
<evidence type="ECO:0000256" key="3">
    <source>
        <dbReference type="ARBA" id="ARBA00022452"/>
    </source>
</evidence>
<keyword evidence="4 10" id="KW-0812">Transmembrane</keyword>
<dbReference type="Pfam" id="PF07715">
    <property type="entry name" value="Plug"/>
    <property type="match status" value="1"/>
</dbReference>
<keyword evidence="7 10" id="KW-0472">Membrane</keyword>
<comment type="caution">
    <text evidence="15">The sequence shown here is derived from an EMBL/GenBank/DDBJ whole genome shotgun (WGS) entry which is preliminary data.</text>
</comment>
<keyword evidence="2 10" id="KW-0813">Transport</keyword>
<keyword evidence="5 12" id="KW-0732">Signal</keyword>
<evidence type="ECO:0000259" key="14">
    <source>
        <dbReference type="Pfam" id="PF07715"/>
    </source>
</evidence>
<evidence type="ECO:0000256" key="1">
    <source>
        <dbReference type="ARBA" id="ARBA00004571"/>
    </source>
</evidence>
<dbReference type="InterPro" id="IPR039426">
    <property type="entry name" value="TonB-dep_rcpt-like"/>
</dbReference>
<protein>
    <submittedName>
        <fullName evidence="15">TonB-dependent receptor</fullName>
    </submittedName>
</protein>
<proteinExistence type="inferred from homology"/>
<evidence type="ECO:0000259" key="13">
    <source>
        <dbReference type="Pfam" id="PF00593"/>
    </source>
</evidence>
<evidence type="ECO:0000256" key="5">
    <source>
        <dbReference type="ARBA" id="ARBA00022729"/>
    </source>
</evidence>
<dbReference type="InterPro" id="IPR000531">
    <property type="entry name" value="Beta-barrel_TonB"/>
</dbReference>
<dbReference type="GO" id="GO:0015344">
    <property type="term" value="F:siderophore uptake transmembrane transporter activity"/>
    <property type="evidence" value="ECO:0007669"/>
    <property type="project" value="TreeGrafter"/>
</dbReference>
<keyword evidence="9 10" id="KW-0998">Cell outer membrane</keyword>